<dbReference type="EMBL" id="JABFOR010000006">
    <property type="protein sequence ID" value="NOJ70431.1"/>
    <property type="molecule type" value="Genomic_DNA"/>
</dbReference>
<accession>A0AAP7DI90</accession>
<dbReference type="Pfam" id="PF18705">
    <property type="entry name" value="DUF5643"/>
    <property type="match status" value="1"/>
</dbReference>
<feature type="domain" description="DUF4179" evidence="2">
    <location>
        <begin position="56"/>
        <end position="147"/>
    </location>
</feature>
<keyword evidence="1" id="KW-0812">Transmembrane</keyword>
<feature type="domain" description="DUF5643" evidence="3">
    <location>
        <begin position="253"/>
        <end position="357"/>
    </location>
</feature>
<comment type="caution">
    <text evidence="4">The sequence shown here is derived from an EMBL/GenBank/DDBJ whole genome shotgun (WGS) entry which is preliminary data.</text>
</comment>
<gene>
    <name evidence="4" type="ORF">HMI46_07685</name>
</gene>
<feature type="transmembrane region" description="Helical" evidence="1">
    <location>
        <begin position="61"/>
        <end position="81"/>
    </location>
</feature>
<evidence type="ECO:0000313" key="5">
    <source>
        <dbReference type="Proteomes" id="UP000552038"/>
    </source>
</evidence>
<keyword evidence="1" id="KW-1133">Transmembrane helix</keyword>
<keyword evidence="1" id="KW-0472">Membrane</keyword>
<name>A0AAP7DI90_PAEAL</name>
<proteinExistence type="predicted"/>
<evidence type="ECO:0000259" key="2">
    <source>
        <dbReference type="Pfam" id="PF13786"/>
    </source>
</evidence>
<organism evidence="4 5">
    <name type="scientific">Paenibacillus alvei</name>
    <name type="common">Bacillus alvei</name>
    <dbReference type="NCBI Taxonomy" id="44250"/>
    <lineage>
        <taxon>Bacteria</taxon>
        <taxon>Bacillati</taxon>
        <taxon>Bacillota</taxon>
        <taxon>Bacilli</taxon>
        <taxon>Bacillales</taxon>
        <taxon>Paenibacillaceae</taxon>
        <taxon>Paenibacillus</taxon>
    </lineage>
</organism>
<sequence length="480" mass="53738">MDSHVDKQIRERLAADLGSGIPKLVKSRLEQTLHSLETEPAPAAELLDIRNSMHSKRRRKAWYVAVSALLIISGILASGFISPVMAETLKKVPFIGQIFDSLGDDLLQHANRNGMSVPVNLSATDNGITLTITEILYDGAQIKLGFKEESQAELPVITPNYQRFEMPNLSSDDPTISWIYAMTKTRAKSPTEHFGILTFGSMNGEILDQSDKIPDNFTLSFTIKQVGDVNGVKGSWEFHVPIKLNNAPTKKISVIETKKTLDGRGYITLQSVIASPLGTEIRFLTQSSQTARKANSPDFTGLDISFLVIDENGNEIAWEGGRGRYSGTRPKNAEYEMLYQYAPLAEYVKSIRFLPVGRANRYGDVAIPLDLNALPCKLQQGDIGSVTVKSITFKQDKTIVHYDIKGDWPSAQSQRLVFIQGKQKHLTYNWNTKLLSKSNGIHSYVSEYDPMDKNQEIKLYTSKMTKPIFFKELEFQIPIR</sequence>
<evidence type="ECO:0000259" key="3">
    <source>
        <dbReference type="Pfam" id="PF18705"/>
    </source>
</evidence>
<evidence type="ECO:0000313" key="4">
    <source>
        <dbReference type="EMBL" id="NOJ70431.1"/>
    </source>
</evidence>
<dbReference type="AlphaFoldDB" id="A0AAP7DI90"/>
<dbReference type="InterPro" id="IPR025436">
    <property type="entry name" value="DUF4179"/>
</dbReference>
<reference evidence="4 5" key="1">
    <citation type="submission" date="2020-05" db="EMBL/GenBank/DDBJ databases">
        <title>Whole genome sequencing and identification of novel metabolites from Paenibacillus alvei strain JR949.</title>
        <authorList>
            <person name="Rajendhran J."/>
            <person name="Sree Pranav P."/>
            <person name="Mahalakshmi B."/>
            <person name="Karthikeyan R."/>
        </authorList>
    </citation>
    <scope>NUCLEOTIDE SEQUENCE [LARGE SCALE GENOMIC DNA]</scope>
    <source>
        <strain evidence="4 5">JR949</strain>
    </source>
</reference>
<protein>
    <submittedName>
        <fullName evidence="4">DUF4179 domain-containing protein</fullName>
    </submittedName>
</protein>
<dbReference type="InterPro" id="IPR040680">
    <property type="entry name" value="DUF5643"/>
</dbReference>
<dbReference type="Gene3D" id="2.60.40.1630">
    <property type="entry name" value="bacillus anthracis domain"/>
    <property type="match status" value="1"/>
</dbReference>
<evidence type="ECO:0000256" key="1">
    <source>
        <dbReference type="SAM" id="Phobius"/>
    </source>
</evidence>
<dbReference type="Pfam" id="PF13786">
    <property type="entry name" value="DUF4179"/>
    <property type="match status" value="1"/>
</dbReference>
<dbReference type="RefSeq" id="WP_171415910.1">
    <property type="nucleotide sequence ID" value="NZ_JABFOR010000006.1"/>
</dbReference>
<dbReference type="Proteomes" id="UP000552038">
    <property type="component" value="Unassembled WGS sequence"/>
</dbReference>